<sequence>MTQKSSGVRDASLSELFEILSHEYRRQILWGLAHPDACADATIRTARFTEFDGEPDVLQLALSHNHFPKLDDHGLVDWDPEAETLTRGPRFGEIEPFLTLMNDNRDEIPQNWP</sequence>
<proteinExistence type="predicted"/>
<name>A0A3M0DPB2_9EURY</name>
<gene>
    <name evidence="3" type="ORF">ATH50_0827</name>
    <name evidence="2" type="ORF">DU502_04735</name>
</gene>
<dbReference type="Pfam" id="PF24035">
    <property type="entry name" value="DUF7344"/>
    <property type="match status" value="1"/>
</dbReference>
<dbReference type="OrthoDB" id="247722at2157"/>
<reference evidence="3" key="3">
    <citation type="submission" date="2018-10" db="EMBL/GenBank/DDBJ databases">
        <authorList>
            <person name="Whitman W."/>
            <person name="Huntemann M."/>
            <person name="Clum A."/>
            <person name="Pillay M."/>
            <person name="Palaniappan K."/>
            <person name="Varghese N."/>
            <person name="Mikhailova N."/>
            <person name="Stamatis D."/>
            <person name="Reddy T."/>
            <person name="Daum C."/>
            <person name="Shapiro N."/>
            <person name="Ivanova N."/>
            <person name="Kyrpides N."/>
            <person name="Woyke T."/>
        </authorList>
    </citation>
    <scope>NUCLEOTIDE SEQUENCE</scope>
    <source>
        <strain evidence="3">CGMCC 1.10124</strain>
    </source>
</reference>
<evidence type="ECO:0000313" key="4">
    <source>
        <dbReference type="Proteomes" id="UP000277326"/>
    </source>
</evidence>
<dbReference type="InterPro" id="IPR055768">
    <property type="entry name" value="DUF7344"/>
</dbReference>
<evidence type="ECO:0000313" key="2">
    <source>
        <dbReference type="EMBL" id="AZH24733.1"/>
    </source>
</evidence>
<dbReference type="Proteomes" id="UP000282007">
    <property type="component" value="Chromosome"/>
</dbReference>
<dbReference type="RefSeq" id="WP_124897019.1">
    <property type="nucleotide sequence ID" value="NZ_CP034145.1"/>
</dbReference>
<dbReference type="InterPro" id="IPR036388">
    <property type="entry name" value="WH-like_DNA-bd_sf"/>
</dbReference>
<dbReference type="KEGG" id="haer:DU502_04735"/>
<dbReference type="EMBL" id="CP034145">
    <property type="protein sequence ID" value="AZH24733.1"/>
    <property type="molecule type" value="Genomic_DNA"/>
</dbReference>
<dbReference type="Gene3D" id="1.10.10.10">
    <property type="entry name" value="Winged helix-like DNA-binding domain superfamily/Winged helix DNA-binding domain"/>
    <property type="match status" value="1"/>
</dbReference>
<protein>
    <recommendedName>
        <fullName evidence="1">DUF7344 domain-containing protein</fullName>
    </recommendedName>
</protein>
<keyword evidence="5" id="KW-1185">Reference proteome</keyword>
<dbReference type="Proteomes" id="UP000277326">
    <property type="component" value="Unassembled WGS sequence"/>
</dbReference>
<feature type="domain" description="DUF7344" evidence="1">
    <location>
        <begin position="17"/>
        <end position="85"/>
    </location>
</feature>
<dbReference type="EMBL" id="REFS01000002">
    <property type="protein sequence ID" value="RMB23607.1"/>
    <property type="molecule type" value="Genomic_DNA"/>
</dbReference>
<dbReference type="GeneID" id="38470567"/>
<evidence type="ECO:0000259" key="1">
    <source>
        <dbReference type="Pfam" id="PF24035"/>
    </source>
</evidence>
<dbReference type="AlphaFoldDB" id="A0A3M0DPB2"/>
<reference evidence="2 5" key="2">
    <citation type="submission" date="2018-07" db="EMBL/GenBank/DDBJ databases">
        <title>Genome sequences of Haloplanus aerogenes JCM 16430T.</title>
        <authorList>
            <person name="Kim Y.B."/>
            <person name="Roh S.W."/>
        </authorList>
    </citation>
    <scope>NUCLEOTIDE SEQUENCE [LARGE SCALE GENOMIC DNA]</scope>
    <source>
        <strain evidence="2 5">JCM 16430</strain>
    </source>
</reference>
<organism evidence="3 4">
    <name type="scientific">Haloplanus aerogenes</name>
    <dbReference type="NCBI Taxonomy" id="660522"/>
    <lineage>
        <taxon>Archaea</taxon>
        <taxon>Methanobacteriati</taxon>
        <taxon>Methanobacteriota</taxon>
        <taxon>Stenosarchaea group</taxon>
        <taxon>Halobacteria</taxon>
        <taxon>Halobacteriales</taxon>
        <taxon>Haloferacaceae</taxon>
        <taxon>Haloplanus</taxon>
    </lineage>
</organism>
<accession>A0A3M0DPB2</accession>
<evidence type="ECO:0000313" key="5">
    <source>
        <dbReference type="Proteomes" id="UP000282007"/>
    </source>
</evidence>
<reference evidence="3 4" key="1">
    <citation type="journal article" date="2015" name="Stand. Genomic Sci.">
        <title>Genomic Encyclopedia of Bacterial and Archaeal Type Strains, Phase III: the genomes of soil and plant-associated and newly described type strains.</title>
        <authorList>
            <person name="Whitman W.B."/>
            <person name="Woyke T."/>
            <person name="Klenk H.P."/>
            <person name="Zhou Y."/>
            <person name="Lilburn T.G."/>
            <person name="Beck B.J."/>
            <person name="De Vos P."/>
            <person name="Vandamme P."/>
            <person name="Eisen J.A."/>
            <person name="Garrity G."/>
            <person name="Hugenholtz P."/>
            <person name="Kyrpides N.C."/>
        </authorList>
    </citation>
    <scope>NUCLEOTIDE SEQUENCE [LARGE SCALE GENOMIC DNA]</scope>
    <source>
        <strain evidence="3 4">CGMCC 1.10124</strain>
    </source>
</reference>
<evidence type="ECO:0000313" key="3">
    <source>
        <dbReference type="EMBL" id="RMB23607.1"/>
    </source>
</evidence>